<dbReference type="Pfam" id="PF13545">
    <property type="entry name" value="HTH_Crp_2"/>
    <property type="match status" value="1"/>
</dbReference>
<keyword evidence="3" id="KW-0804">Transcription</keyword>
<dbReference type="CDD" id="cd00038">
    <property type="entry name" value="CAP_ED"/>
    <property type="match status" value="1"/>
</dbReference>
<dbReference type="Proteomes" id="UP001549145">
    <property type="component" value="Unassembled WGS sequence"/>
</dbReference>
<organism evidence="5 6">
    <name type="scientific">Methylobacterium goesingense</name>
    <dbReference type="NCBI Taxonomy" id="243690"/>
    <lineage>
        <taxon>Bacteria</taxon>
        <taxon>Pseudomonadati</taxon>
        <taxon>Pseudomonadota</taxon>
        <taxon>Alphaproteobacteria</taxon>
        <taxon>Hyphomicrobiales</taxon>
        <taxon>Methylobacteriaceae</taxon>
        <taxon>Methylobacterium</taxon>
    </lineage>
</organism>
<gene>
    <name evidence="5" type="ORF">ABID43_004577</name>
</gene>
<dbReference type="Gene3D" id="2.60.120.10">
    <property type="entry name" value="Jelly Rolls"/>
    <property type="match status" value="1"/>
</dbReference>
<keyword evidence="1" id="KW-0805">Transcription regulation</keyword>
<comment type="caution">
    <text evidence="5">The sequence shown here is derived from an EMBL/GenBank/DDBJ whole genome shotgun (WGS) entry which is preliminary data.</text>
</comment>
<evidence type="ECO:0000256" key="2">
    <source>
        <dbReference type="ARBA" id="ARBA00023125"/>
    </source>
</evidence>
<dbReference type="InterPro" id="IPR036390">
    <property type="entry name" value="WH_DNA-bd_sf"/>
</dbReference>
<dbReference type="PANTHER" id="PTHR24567">
    <property type="entry name" value="CRP FAMILY TRANSCRIPTIONAL REGULATORY PROTEIN"/>
    <property type="match status" value="1"/>
</dbReference>
<accession>A0ABV2LAZ2</accession>
<dbReference type="SMART" id="SM00419">
    <property type="entry name" value="HTH_CRP"/>
    <property type="match status" value="1"/>
</dbReference>
<reference evidence="5 6" key="1">
    <citation type="submission" date="2024-06" db="EMBL/GenBank/DDBJ databases">
        <title>Genomic Encyclopedia of Type Strains, Phase IV (KMG-IV): sequencing the most valuable type-strain genomes for metagenomic binning, comparative biology and taxonomic classification.</title>
        <authorList>
            <person name="Goeker M."/>
        </authorList>
    </citation>
    <scope>NUCLEOTIDE SEQUENCE [LARGE SCALE GENOMIC DNA]</scope>
    <source>
        <strain evidence="5 6">DSM 21331</strain>
    </source>
</reference>
<dbReference type="InterPro" id="IPR036388">
    <property type="entry name" value="WH-like_DNA-bd_sf"/>
</dbReference>
<dbReference type="InterPro" id="IPR012318">
    <property type="entry name" value="HTH_CRP"/>
</dbReference>
<dbReference type="InterPro" id="IPR050397">
    <property type="entry name" value="Env_Response_Regulators"/>
</dbReference>
<name>A0ABV2LAZ2_9HYPH</name>
<evidence type="ECO:0000259" key="4">
    <source>
        <dbReference type="PROSITE" id="PS51063"/>
    </source>
</evidence>
<dbReference type="SUPFAM" id="SSF51206">
    <property type="entry name" value="cAMP-binding domain-like"/>
    <property type="match status" value="1"/>
</dbReference>
<dbReference type="PANTHER" id="PTHR24567:SF68">
    <property type="entry name" value="DNA-BINDING TRANSCRIPTIONAL DUAL REGULATOR CRP"/>
    <property type="match status" value="1"/>
</dbReference>
<dbReference type="InterPro" id="IPR018490">
    <property type="entry name" value="cNMP-bd_dom_sf"/>
</dbReference>
<dbReference type="PROSITE" id="PS51063">
    <property type="entry name" value="HTH_CRP_2"/>
    <property type="match status" value="1"/>
</dbReference>
<proteinExistence type="predicted"/>
<sequence length="233" mass="25990">MLIRKLNSFVSLSNVDRKMLDRISTETRSIAPRMELVREGDKPASVLLITEGIACRHKHRACGTRQIIAFLLPGDLCDLDAALVDRIDHTITTVTACRVADITHQTMADLLGSNPAVALALRMSTLVDRAITHEWLVNVSSRSAVKRIAHLICELFVRFKAVGLVTHQSYMLPLTQTDLAHTMGLSTVHTNRSLQELRRRGLITLKGKQLTVLDVSKLRAIAEFDPTYLYLKA</sequence>
<evidence type="ECO:0000256" key="1">
    <source>
        <dbReference type="ARBA" id="ARBA00023015"/>
    </source>
</evidence>
<feature type="domain" description="HTH crp-type" evidence="4">
    <location>
        <begin position="142"/>
        <end position="216"/>
    </location>
</feature>
<dbReference type="InterPro" id="IPR014710">
    <property type="entry name" value="RmlC-like_jellyroll"/>
</dbReference>
<dbReference type="EMBL" id="JBEPMM010000021">
    <property type="protein sequence ID" value="MET3695012.1"/>
    <property type="molecule type" value="Genomic_DNA"/>
</dbReference>
<keyword evidence="6" id="KW-1185">Reference proteome</keyword>
<dbReference type="SUPFAM" id="SSF46785">
    <property type="entry name" value="Winged helix' DNA-binding domain"/>
    <property type="match status" value="1"/>
</dbReference>
<evidence type="ECO:0000256" key="3">
    <source>
        <dbReference type="ARBA" id="ARBA00023163"/>
    </source>
</evidence>
<dbReference type="Gene3D" id="1.10.10.10">
    <property type="entry name" value="Winged helix-like DNA-binding domain superfamily/Winged helix DNA-binding domain"/>
    <property type="match status" value="1"/>
</dbReference>
<evidence type="ECO:0000313" key="6">
    <source>
        <dbReference type="Proteomes" id="UP001549145"/>
    </source>
</evidence>
<keyword evidence="2" id="KW-0238">DNA-binding</keyword>
<dbReference type="InterPro" id="IPR000595">
    <property type="entry name" value="cNMP-bd_dom"/>
</dbReference>
<dbReference type="RefSeq" id="WP_238282319.1">
    <property type="nucleotide sequence ID" value="NZ_BPQL01000163.1"/>
</dbReference>
<protein>
    <submittedName>
        <fullName evidence="5">CRP-like cAMP-binding protein</fullName>
    </submittedName>
</protein>
<dbReference type="Pfam" id="PF00027">
    <property type="entry name" value="cNMP_binding"/>
    <property type="match status" value="1"/>
</dbReference>
<evidence type="ECO:0000313" key="5">
    <source>
        <dbReference type="EMBL" id="MET3695012.1"/>
    </source>
</evidence>